<name>A0A7K4MXL0_9ARCH</name>
<sequence length="52" mass="5469">MDWITERVKEKSSQGGLGLVAVGLAILFLGGFVHIAAYAAIAYGAYQIITKG</sequence>
<keyword evidence="1" id="KW-1133">Transmembrane helix</keyword>
<keyword evidence="1" id="KW-0472">Membrane</keyword>
<keyword evidence="1" id="KW-0812">Transmembrane</keyword>
<dbReference type="AlphaFoldDB" id="A0A7K4MXL0"/>
<comment type="caution">
    <text evidence="2">The sequence shown here is derived from an EMBL/GenBank/DDBJ whole genome shotgun (WGS) entry which is preliminary data.</text>
</comment>
<evidence type="ECO:0000256" key="1">
    <source>
        <dbReference type="SAM" id="Phobius"/>
    </source>
</evidence>
<dbReference type="Proteomes" id="UP000575480">
    <property type="component" value="Unassembled WGS sequence"/>
</dbReference>
<protein>
    <submittedName>
        <fullName evidence="2">Uncharacterized protein</fullName>
    </submittedName>
</protein>
<proteinExistence type="predicted"/>
<accession>A0A7K4MXL0</accession>
<evidence type="ECO:0000313" key="3">
    <source>
        <dbReference type="Proteomes" id="UP000575480"/>
    </source>
</evidence>
<dbReference type="EMBL" id="JACATH010000034">
    <property type="protein sequence ID" value="NWJ57974.1"/>
    <property type="molecule type" value="Genomic_DNA"/>
</dbReference>
<gene>
    <name evidence="2" type="ORF">HX858_09565</name>
</gene>
<organism evidence="2 3">
    <name type="scientific">Marine Group I thaumarchaeote</name>
    <dbReference type="NCBI Taxonomy" id="2511932"/>
    <lineage>
        <taxon>Archaea</taxon>
        <taxon>Nitrososphaerota</taxon>
        <taxon>Marine Group I</taxon>
    </lineage>
</organism>
<feature type="transmembrane region" description="Helical" evidence="1">
    <location>
        <begin position="20"/>
        <end position="46"/>
    </location>
</feature>
<reference evidence="2 3" key="1">
    <citation type="journal article" date="2019" name="Environ. Microbiol.">
        <title>Genomics insights into ecotype formation of ammonia-oxidizing archaea in the deep ocean.</title>
        <authorList>
            <person name="Wang Y."/>
            <person name="Huang J.M."/>
            <person name="Cui G.J."/>
            <person name="Nunoura T."/>
            <person name="Takaki Y."/>
            <person name="Li W.L."/>
            <person name="Li J."/>
            <person name="Gao Z.M."/>
            <person name="Takai K."/>
            <person name="Zhang A.Q."/>
            <person name="Stepanauskas R."/>
        </authorList>
    </citation>
    <scope>NUCLEOTIDE SEQUENCE [LARGE SCALE GENOMIC DNA]</scope>
    <source>
        <strain evidence="2 3">L15a</strain>
    </source>
</reference>
<evidence type="ECO:0000313" key="2">
    <source>
        <dbReference type="EMBL" id="NWJ57974.1"/>
    </source>
</evidence>